<accession>U9UCZ3</accession>
<dbReference type="AlphaFoldDB" id="U9UCZ3"/>
<organism evidence="1">
    <name type="scientific">Rhizophagus irregularis (strain DAOM 181602 / DAOM 197198 / MUCL 43194)</name>
    <name type="common">Arbuscular mycorrhizal fungus</name>
    <name type="synonym">Glomus intraradices</name>
    <dbReference type="NCBI Taxonomy" id="747089"/>
    <lineage>
        <taxon>Eukaryota</taxon>
        <taxon>Fungi</taxon>
        <taxon>Fungi incertae sedis</taxon>
        <taxon>Mucoromycota</taxon>
        <taxon>Glomeromycotina</taxon>
        <taxon>Glomeromycetes</taxon>
        <taxon>Glomerales</taxon>
        <taxon>Glomeraceae</taxon>
        <taxon>Rhizophagus</taxon>
    </lineage>
</organism>
<dbReference type="HOGENOM" id="CLU_2672328_0_0_1"/>
<reference evidence="1" key="1">
    <citation type="submission" date="2013-07" db="EMBL/GenBank/DDBJ databases">
        <title>The genome of an arbuscular mycorrhizal fungus provides insights into the evolution of the oldest plant symbiosis.</title>
        <authorList>
            <consortium name="DOE Joint Genome Institute"/>
            <person name="Tisserant E."/>
            <person name="Malbreil M."/>
            <person name="Kuo A."/>
            <person name="Kohler A."/>
            <person name="Symeonidi A."/>
            <person name="Balestrini R."/>
            <person name="Charron P."/>
            <person name="Duensing N."/>
            <person name="Frei-dit-Frey N."/>
            <person name="Gianinazzi-Pearson V."/>
            <person name="Gilbert B."/>
            <person name="Handa Y."/>
            <person name="Hijri M."/>
            <person name="Kaul R."/>
            <person name="Kawaguchi M."/>
            <person name="Krajinski F."/>
            <person name="Lammers P."/>
            <person name="Lapierre D."/>
            <person name="Masclaux F.G."/>
            <person name="Murat C."/>
            <person name="Morin E."/>
            <person name="Ndikumana S."/>
            <person name="Pagni M."/>
            <person name="Petitpierre D."/>
            <person name="Requena N."/>
            <person name="Rosikiewicz P."/>
            <person name="Riley R."/>
            <person name="Saito K."/>
            <person name="San Clemente H."/>
            <person name="Shapiro H."/>
            <person name="van Tuinen D."/>
            <person name="Becard G."/>
            <person name="Bonfante P."/>
            <person name="Paszkowski U."/>
            <person name="Shachar-Hill Y."/>
            <person name="Young J.P."/>
            <person name="Sanders I.R."/>
            <person name="Henrissat B."/>
            <person name="Rensing S.A."/>
            <person name="Grigoriev I.V."/>
            <person name="Corradi N."/>
            <person name="Roux C."/>
            <person name="Martin F."/>
        </authorList>
    </citation>
    <scope>NUCLEOTIDE SEQUENCE</scope>
    <source>
        <strain evidence="1">DAOM 197198</strain>
    </source>
</reference>
<dbReference type="EMBL" id="KI279382">
    <property type="protein sequence ID" value="ESA18260.1"/>
    <property type="molecule type" value="Genomic_DNA"/>
</dbReference>
<evidence type="ECO:0000313" key="1">
    <source>
        <dbReference type="EMBL" id="ESA18260.1"/>
    </source>
</evidence>
<gene>
    <name evidence="1" type="ORF">GLOINDRAFT_20898</name>
</gene>
<protein>
    <submittedName>
        <fullName evidence="1">Uncharacterized protein</fullName>
    </submittedName>
</protein>
<proteinExistence type="predicted"/>
<sequence>MKLTHTKILKTSSISLISHPLLFPSSMLDLSIAFSIDFLVRKNITICLAFADLETYPAWYFFISSIHVSRSHLPN</sequence>
<name>U9UCZ3_RHIID</name>